<feature type="compositionally biased region" description="Basic and acidic residues" evidence="1">
    <location>
        <begin position="50"/>
        <end position="67"/>
    </location>
</feature>
<organism evidence="2">
    <name type="scientific">uncultured Pseudonocardia sp</name>
    <dbReference type="NCBI Taxonomy" id="211455"/>
    <lineage>
        <taxon>Bacteria</taxon>
        <taxon>Bacillati</taxon>
        <taxon>Actinomycetota</taxon>
        <taxon>Actinomycetes</taxon>
        <taxon>Pseudonocardiales</taxon>
        <taxon>Pseudonocardiaceae</taxon>
        <taxon>Pseudonocardia</taxon>
        <taxon>environmental samples</taxon>
    </lineage>
</organism>
<feature type="compositionally biased region" description="Basic residues" evidence="1">
    <location>
        <begin position="143"/>
        <end position="152"/>
    </location>
</feature>
<reference evidence="2" key="1">
    <citation type="submission" date="2020-02" db="EMBL/GenBank/DDBJ databases">
        <authorList>
            <person name="Meier V. D."/>
        </authorList>
    </citation>
    <scope>NUCLEOTIDE SEQUENCE</scope>
    <source>
        <strain evidence="2">AVDCRST_MAG66</strain>
    </source>
</reference>
<feature type="compositionally biased region" description="Basic and acidic residues" evidence="1">
    <location>
        <begin position="1"/>
        <end position="21"/>
    </location>
</feature>
<dbReference type="AlphaFoldDB" id="A0A6J4P000"/>
<dbReference type="EMBL" id="CADCUS010000209">
    <property type="protein sequence ID" value="CAA9400327.1"/>
    <property type="molecule type" value="Genomic_DNA"/>
</dbReference>
<accession>A0A6J4P000</accession>
<proteinExistence type="predicted"/>
<feature type="compositionally biased region" description="Basic and acidic residues" evidence="1">
    <location>
        <begin position="126"/>
        <end position="140"/>
    </location>
</feature>
<gene>
    <name evidence="2" type="ORF">AVDCRST_MAG66-1424</name>
</gene>
<sequence length="214" mass="22959">MARRDRPDHRAAVHPRLDESRGQPQRGGPGPAQTAGVHVQPGVEAAGDVDVERRAEGVEHPVGEHDGGLGVRVEQLDVPETGVGGVVVEHHHRAGRGEPVGERPQPGRFGGVADHQQLGPRRHRRGRDDQTADVEREQPVRHPVGRRERHPRPGAPPVQRDAQRQRAAERVGVGLDVGEQGDVAGGGEQRGGRPDGVGDHVRSFLRSADVIHGA</sequence>
<feature type="compositionally biased region" description="Basic and acidic residues" evidence="1">
    <location>
        <begin position="190"/>
        <end position="202"/>
    </location>
</feature>
<name>A0A6J4P000_9PSEU</name>
<evidence type="ECO:0000256" key="1">
    <source>
        <dbReference type="SAM" id="MobiDB-lite"/>
    </source>
</evidence>
<feature type="region of interest" description="Disordered" evidence="1">
    <location>
        <begin position="1"/>
        <end position="71"/>
    </location>
</feature>
<feature type="region of interest" description="Disordered" evidence="1">
    <location>
        <begin position="92"/>
        <end position="214"/>
    </location>
</feature>
<protein>
    <submittedName>
        <fullName evidence="2">Uncharacterized protein</fullName>
    </submittedName>
</protein>
<evidence type="ECO:0000313" key="2">
    <source>
        <dbReference type="EMBL" id="CAA9400327.1"/>
    </source>
</evidence>